<evidence type="ECO:0000313" key="1">
    <source>
        <dbReference type="EnsemblPlants" id="OGLUM05G09630.1"/>
    </source>
</evidence>
<keyword evidence="2" id="KW-1185">Reference proteome</keyword>
<organism evidence="1">
    <name type="scientific">Oryza glumipatula</name>
    <dbReference type="NCBI Taxonomy" id="40148"/>
    <lineage>
        <taxon>Eukaryota</taxon>
        <taxon>Viridiplantae</taxon>
        <taxon>Streptophyta</taxon>
        <taxon>Embryophyta</taxon>
        <taxon>Tracheophyta</taxon>
        <taxon>Spermatophyta</taxon>
        <taxon>Magnoliopsida</taxon>
        <taxon>Liliopsida</taxon>
        <taxon>Poales</taxon>
        <taxon>Poaceae</taxon>
        <taxon>BOP clade</taxon>
        <taxon>Oryzoideae</taxon>
        <taxon>Oryzeae</taxon>
        <taxon>Oryzinae</taxon>
        <taxon>Oryza</taxon>
    </lineage>
</organism>
<evidence type="ECO:0000313" key="2">
    <source>
        <dbReference type="Proteomes" id="UP000026961"/>
    </source>
</evidence>
<dbReference type="HOGENOM" id="CLU_1973985_0_0_1"/>
<dbReference type="Proteomes" id="UP000026961">
    <property type="component" value="Chromosome 5"/>
</dbReference>
<reference evidence="1" key="2">
    <citation type="submission" date="2018-05" db="EMBL/GenBank/DDBJ databases">
        <title>OgluRS3 (Oryza glumaepatula Reference Sequence Version 3).</title>
        <authorList>
            <person name="Zhang J."/>
            <person name="Kudrna D."/>
            <person name="Lee S."/>
            <person name="Talag J."/>
            <person name="Welchert J."/>
            <person name="Wing R.A."/>
        </authorList>
    </citation>
    <scope>NUCLEOTIDE SEQUENCE [LARGE SCALE GENOMIC DNA]</scope>
</reference>
<dbReference type="EnsemblPlants" id="OGLUM05G09630.1">
    <property type="protein sequence ID" value="OGLUM05G09630.1"/>
    <property type="gene ID" value="OGLUM05G09630"/>
</dbReference>
<dbReference type="AlphaFoldDB" id="A0A0D9ZWE9"/>
<reference evidence="1" key="1">
    <citation type="submission" date="2015-04" db="UniProtKB">
        <authorList>
            <consortium name="EnsemblPlants"/>
        </authorList>
    </citation>
    <scope>IDENTIFICATION</scope>
</reference>
<accession>A0A0D9ZWE9</accession>
<name>A0A0D9ZWE9_9ORYZ</name>
<proteinExistence type="predicted"/>
<dbReference type="Gramene" id="OGLUM05G09630.1">
    <property type="protein sequence ID" value="OGLUM05G09630.1"/>
    <property type="gene ID" value="OGLUM05G09630"/>
</dbReference>
<sequence length="127" mass="13103">MAEPPGGGGGGGGGAHACGLAAATEPPVRRGFLRRKNRYAGLVVTGPVRVPVPSSCHVVFIIIRPSRSSGPSSVDIVPADAASSTTATSQWMANSSSVMNHCSARTSWLMNLKQRYSAFPVPLNDVA</sequence>
<protein>
    <submittedName>
        <fullName evidence="1">Uncharacterized protein</fullName>
    </submittedName>
</protein>